<dbReference type="InterPro" id="IPR014721">
    <property type="entry name" value="Ribsml_uS5_D2-typ_fold_subgr"/>
</dbReference>
<dbReference type="Pfam" id="PF01119">
    <property type="entry name" value="DNA_mis_repair"/>
    <property type="match status" value="1"/>
</dbReference>
<dbReference type="Gene3D" id="3.30.230.10">
    <property type="match status" value="1"/>
</dbReference>
<dbReference type="RefSeq" id="WP_303522928.1">
    <property type="nucleotide sequence ID" value="NZ_JAUOQO010001139.1"/>
</dbReference>
<dbReference type="InterPro" id="IPR020568">
    <property type="entry name" value="Ribosomal_Su5_D2-typ_SF"/>
</dbReference>
<name>A0AAW7YWW1_9STAP</name>
<dbReference type="InterPro" id="IPR013507">
    <property type="entry name" value="DNA_mismatch_S5_2-like"/>
</dbReference>
<feature type="non-terminal residue" evidence="2">
    <location>
        <position position="76"/>
    </location>
</feature>
<keyword evidence="3" id="KW-1185">Reference proteome</keyword>
<feature type="domain" description="DNA mismatch repair protein S5" evidence="1">
    <location>
        <begin position="16"/>
        <end position="76"/>
    </location>
</feature>
<dbReference type="SMART" id="SM01340">
    <property type="entry name" value="DNA_mis_repair"/>
    <property type="match status" value="1"/>
</dbReference>
<dbReference type="SUPFAM" id="SSF54211">
    <property type="entry name" value="Ribosomal protein S5 domain 2-like"/>
    <property type="match status" value="1"/>
</dbReference>
<dbReference type="AlphaFoldDB" id="A0AAW7YWW1"/>
<reference evidence="2" key="1">
    <citation type="submission" date="2023-07" db="EMBL/GenBank/DDBJ databases">
        <title>Genome content predicts the carbon catabolic preferences of heterotrophic bacteria.</title>
        <authorList>
            <person name="Gralka M."/>
        </authorList>
    </citation>
    <scope>NUCLEOTIDE SEQUENCE</scope>
    <source>
        <strain evidence="2">E2R20</strain>
    </source>
</reference>
<organism evidence="2 3">
    <name type="scientific">Staphylococcus pasteuri_A</name>
    <dbReference type="NCBI Taxonomy" id="3062664"/>
    <lineage>
        <taxon>Bacteria</taxon>
        <taxon>Bacillati</taxon>
        <taxon>Bacillota</taxon>
        <taxon>Bacilli</taxon>
        <taxon>Bacillales</taxon>
        <taxon>Staphylococcaceae</taxon>
        <taxon>Staphylococcus</taxon>
    </lineage>
</organism>
<comment type="caution">
    <text evidence="2">The sequence shown here is derived from an EMBL/GenBank/DDBJ whole genome shotgun (WGS) entry which is preliminary data.</text>
</comment>
<gene>
    <name evidence="2" type="ORF">Q4528_16615</name>
</gene>
<accession>A0AAW7YWW1</accession>
<protein>
    <recommendedName>
        <fullName evidence="1">DNA mismatch repair protein S5 domain-containing protein</fullName>
    </recommendedName>
</protein>
<dbReference type="GO" id="GO:0030983">
    <property type="term" value="F:mismatched DNA binding"/>
    <property type="evidence" value="ECO:0007669"/>
    <property type="project" value="InterPro"/>
</dbReference>
<evidence type="ECO:0000313" key="3">
    <source>
        <dbReference type="Proteomes" id="UP001170310"/>
    </source>
</evidence>
<proteinExistence type="predicted"/>
<dbReference type="EMBL" id="JAUOQO010001139">
    <property type="protein sequence ID" value="MDO6575729.1"/>
    <property type="molecule type" value="Genomic_DNA"/>
</dbReference>
<dbReference type="GO" id="GO:0006298">
    <property type="term" value="P:mismatch repair"/>
    <property type="evidence" value="ECO:0007669"/>
    <property type="project" value="InterPro"/>
</dbReference>
<dbReference type="GO" id="GO:0005524">
    <property type="term" value="F:ATP binding"/>
    <property type="evidence" value="ECO:0007669"/>
    <property type="project" value="InterPro"/>
</dbReference>
<evidence type="ECO:0000313" key="2">
    <source>
        <dbReference type="EMBL" id="MDO6575729.1"/>
    </source>
</evidence>
<feature type="non-terminal residue" evidence="2">
    <location>
        <position position="1"/>
    </location>
</feature>
<sequence>RQYRISKELDKQLKRVSTVLGVPFTHHCLHLDNQHDQLRLHGWLGLPEVARAQNDQQYFYVNGRMMRDKLLQHAIR</sequence>
<dbReference type="Proteomes" id="UP001170310">
    <property type="component" value="Unassembled WGS sequence"/>
</dbReference>
<evidence type="ECO:0000259" key="1">
    <source>
        <dbReference type="SMART" id="SM01340"/>
    </source>
</evidence>